<proteinExistence type="inferred from homology"/>
<dbReference type="AlphaFoldDB" id="A0A7K1UQG8"/>
<comment type="similarity">
    <text evidence="1 2">Belongs to the UPF0102 family.</text>
</comment>
<dbReference type="Gene3D" id="3.40.1350.10">
    <property type="match status" value="1"/>
</dbReference>
<evidence type="ECO:0000313" key="4">
    <source>
        <dbReference type="Proteomes" id="UP000466794"/>
    </source>
</evidence>
<dbReference type="InterPro" id="IPR003509">
    <property type="entry name" value="UPF0102_YraN-like"/>
</dbReference>
<gene>
    <name evidence="3" type="ORF">GPX89_04960</name>
</gene>
<dbReference type="InterPro" id="IPR011335">
    <property type="entry name" value="Restrct_endonuc-II-like"/>
</dbReference>
<dbReference type="InterPro" id="IPR011856">
    <property type="entry name" value="tRNA_endonuc-like_dom_sf"/>
</dbReference>
<dbReference type="Proteomes" id="UP000466794">
    <property type="component" value="Unassembled WGS sequence"/>
</dbReference>
<protein>
    <recommendedName>
        <fullName evidence="2">UPF0102 protein GPX89_04960</fullName>
    </recommendedName>
</protein>
<dbReference type="PANTHER" id="PTHR34039">
    <property type="entry name" value="UPF0102 PROTEIN YRAN"/>
    <property type="match status" value="1"/>
</dbReference>
<name>A0A7K1UQG8_9NOCA</name>
<dbReference type="GO" id="GO:0003676">
    <property type="term" value="F:nucleic acid binding"/>
    <property type="evidence" value="ECO:0007669"/>
    <property type="project" value="InterPro"/>
</dbReference>
<evidence type="ECO:0000313" key="3">
    <source>
        <dbReference type="EMBL" id="MVU76593.1"/>
    </source>
</evidence>
<evidence type="ECO:0000256" key="2">
    <source>
        <dbReference type="HAMAP-Rule" id="MF_00048"/>
    </source>
</evidence>
<dbReference type="PANTHER" id="PTHR34039:SF1">
    <property type="entry name" value="UPF0102 PROTEIN YRAN"/>
    <property type="match status" value="1"/>
</dbReference>
<dbReference type="HAMAP" id="MF_00048">
    <property type="entry name" value="UPF0102"/>
    <property type="match status" value="1"/>
</dbReference>
<dbReference type="SUPFAM" id="SSF52980">
    <property type="entry name" value="Restriction endonuclease-like"/>
    <property type="match status" value="1"/>
</dbReference>
<dbReference type="NCBIfam" id="TIGR00252">
    <property type="entry name" value="YraN family protein"/>
    <property type="match status" value="1"/>
</dbReference>
<dbReference type="NCBIfam" id="NF009150">
    <property type="entry name" value="PRK12497.1-3"/>
    <property type="match status" value="1"/>
</dbReference>
<dbReference type="Pfam" id="PF02021">
    <property type="entry name" value="UPF0102"/>
    <property type="match status" value="1"/>
</dbReference>
<comment type="caution">
    <text evidence="3">The sequence shown here is derived from an EMBL/GenBank/DDBJ whole genome shotgun (WGS) entry which is preliminary data.</text>
</comment>
<dbReference type="EMBL" id="WRPP01000001">
    <property type="protein sequence ID" value="MVU76593.1"/>
    <property type="molecule type" value="Genomic_DNA"/>
</dbReference>
<dbReference type="NCBIfam" id="NF009154">
    <property type="entry name" value="PRK12497.3-3"/>
    <property type="match status" value="1"/>
</dbReference>
<accession>A0A7K1UQG8</accession>
<reference evidence="3 4" key="1">
    <citation type="submission" date="2019-12" db="EMBL/GenBank/DDBJ databases">
        <title>Nocardia sp. nov. ET3-3 isolated from soil.</title>
        <authorList>
            <person name="Kanchanasin P."/>
            <person name="Tanasupawat S."/>
            <person name="Yuki M."/>
            <person name="Kudo T."/>
        </authorList>
    </citation>
    <scope>NUCLEOTIDE SEQUENCE [LARGE SCALE GENOMIC DNA]</scope>
    <source>
        <strain evidence="3 4">ET3-3</strain>
    </source>
</reference>
<sequence length="118" mass="13465">MAQHLALGAQGEDLAADHLREAGLEIIDRNWRCRSGELDLIARDGEVTVFVEVKTRSGLTFGPPEEAVTRLKQQRIRAVAQHWLREQPGPWRRVRFDVVAILVRLGRPPEIRHLKAVF</sequence>
<dbReference type="CDD" id="cd20736">
    <property type="entry name" value="PoNe_Nuclease"/>
    <property type="match status" value="1"/>
</dbReference>
<dbReference type="RefSeq" id="WP_157355340.1">
    <property type="nucleotide sequence ID" value="NZ_WRPP01000001.1"/>
</dbReference>
<keyword evidence="4" id="KW-1185">Reference proteome</keyword>
<evidence type="ECO:0000256" key="1">
    <source>
        <dbReference type="ARBA" id="ARBA00006738"/>
    </source>
</evidence>
<organism evidence="3 4">
    <name type="scientific">Nocardia terrae</name>
    <dbReference type="NCBI Taxonomy" id="2675851"/>
    <lineage>
        <taxon>Bacteria</taxon>
        <taxon>Bacillati</taxon>
        <taxon>Actinomycetota</taxon>
        <taxon>Actinomycetes</taxon>
        <taxon>Mycobacteriales</taxon>
        <taxon>Nocardiaceae</taxon>
        <taxon>Nocardia</taxon>
    </lineage>
</organism>